<gene>
    <name evidence="2" type="ORF">THASP1DRAFT_23340</name>
</gene>
<dbReference type="AlphaFoldDB" id="A0A4V1IWT9"/>
<feature type="compositionally biased region" description="Low complexity" evidence="1">
    <location>
        <begin position="374"/>
        <end position="386"/>
    </location>
</feature>
<feature type="compositionally biased region" description="Polar residues" evidence="1">
    <location>
        <begin position="739"/>
        <end position="756"/>
    </location>
</feature>
<evidence type="ECO:0000256" key="1">
    <source>
        <dbReference type="SAM" id="MobiDB-lite"/>
    </source>
</evidence>
<feature type="region of interest" description="Disordered" evidence="1">
    <location>
        <begin position="722"/>
        <end position="766"/>
    </location>
</feature>
<dbReference type="Proteomes" id="UP000271241">
    <property type="component" value="Unassembled WGS sequence"/>
</dbReference>
<name>A0A4V1IWT9_9FUNG</name>
<organism evidence="2 3">
    <name type="scientific">Thamnocephalis sphaerospora</name>
    <dbReference type="NCBI Taxonomy" id="78915"/>
    <lineage>
        <taxon>Eukaryota</taxon>
        <taxon>Fungi</taxon>
        <taxon>Fungi incertae sedis</taxon>
        <taxon>Zoopagomycota</taxon>
        <taxon>Zoopagomycotina</taxon>
        <taxon>Zoopagomycetes</taxon>
        <taxon>Zoopagales</taxon>
        <taxon>Sigmoideomycetaceae</taxon>
        <taxon>Thamnocephalis</taxon>
    </lineage>
</organism>
<feature type="region of interest" description="Disordered" evidence="1">
    <location>
        <begin position="180"/>
        <end position="280"/>
    </location>
</feature>
<feature type="compositionally biased region" description="Polar residues" evidence="1">
    <location>
        <begin position="423"/>
        <end position="434"/>
    </location>
</feature>
<protein>
    <submittedName>
        <fullName evidence="2">Uncharacterized protein</fullName>
    </submittedName>
</protein>
<feature type="compositionally biased region" description="Basic residues" evidence="1">
    <location>
        <begin position="20"/>
        <end position="31"/>
    </location>
</feature>
<feature type="compositionally biased region" description="Low complexity" evidence="1">
    <location>
        <begin position="184"/>
        <end position="222"/>
    </location>
</feature>
<feature type="region of interest" description="Disordered" evidence="1">
    <location>
        <begin position="20"/>
        <end position="61"/>
    </location>
</feature>
<feature type="region of interest" description="Disordered" evidence="1">
    <location>
        <begin position="315"/>
        <end position="337"/>
    </location>
</feature>
<evidence type="ECO:0000313" key="3">
    <source>
        <dbReference type="Proteomes" id="UP000271241"/>
    </source>
</evidence>
<feature type="region of interest" description="Disordered" evidence="1">
    <location>
        <begin position="415"/>
        <end position="434"/>
    </location>
</feature>
<feature type="compositionally biased region" description="Polar residues" evidence="1">
    <location>
        <begin position="232"/>
        <end position="245"/>
    </location>
</feature>
<feature type="region of interest" description="Disordered" evidence="1">
    <location>
        <begin position="368"/>
        <end position="391"/>
    </location>
</feature>
<accession>A0A4V1IWT9</accession>
<evidence type="ECO:0000313" key="2">
    <source>
        <dbReference type="EMBL" id="RKP08719.1"/>
    </source>
</evidence>
<dbReference type="EMBL" id="KZ992575">
    <property type="protein sequence ID" value="RKP08719.1"/>
    <property type="molecule type" value="Genomic_DNA"/>
</dbReference>
<keyword evidence="3" id="KW-1185">Reference proteome</keyword>
<proteinExistence type="predicted"/>
<reference evidence="3" key="1">
    <citation type="journal article" date="2018" name="Nat. Microbiol.">
        <title>Leveraging single-cell genomics to expand the fungal tree of life.</title>
        <authorList>
            <person name="Ahrendt S.R."/>
            <person name="Quandt C.A."/>
            <person name="Ciobanu D."/>
            <person name="Clum A."/>
            <person name="Salamov A."/>
            <person name="Andreopoulos B."/>
            <person name="Cheng J.F."/>
            <person name="Woyke T."/>
            <person name="Pelin A."/>
            <person name="Henrissat B."/>
            <person name="Reynolds N.K."/>
            <person name="Benny G.L."/>
            <person name="Smith M.E."/>
            <person name="James T.Y."/>
            <person name="Grigoriev I.V."/>
        </authorList>
    </citation>
    <scope>NUCLEOTIDE SEQUENCE [LARGE SCALE GENOMIC DNA]</scope>
    <source>
        <strain evidence="3">RSA 1356</strain>
    </source>
</reference>
<sequence>MPQPNVLKTPSRLAKRVSHTVRRVFGRKKDKHAAADAEQLPGHTRPMSMPPPSTREAPTKPLVIDQPDDYIVDMLNQPATLRRQYGSCDSLRVAVAESRDVSAPILASTVGPTATRPVAGDNKRKLRTDGRIKTWWRRLRRKDSHRQALAHRRYSLDNVQGAAPSALGIGRPHSVAVSMPSHVAKAPSSAEPVVAPAAQPATTAAKMGNAPESTPCPSSSPSSPSPGPASSNALPRSSPSLPQQHPNDDTAITAPIPQRTIPNSAPNLSDAPLPDRSGSGLGMARFGRAVIEARSSMESARSLASAIVNEGGWVQPPSRASSEACPQPLSRTSSGSGSNWSSVVARYGLEDGGDDTFVEEATGRAIPAAPCLPGSTGRSTASTSSRSHTRHNMDAGSVFVDTLHLPMEQLLDRKNSVSRERQASTPALTTATAVEKTSVSALPLRESLSTPTTAATNKLMPLGTQPLMARTMVNVQAVQAHIVTPSVSTLEAKSAVVAESKTLDADDTLVGDIAPTSVAALLCPAKKDVDDLAEFKGSTEKTCAVSLDAEPASAESQATAPVDEGSEVPTTEAATLLYAQEQDASVEQVAVLENAAGDIVLDVVEEDHDTTIGSNDATVVVEVVEMPADEKSSGSAEPATANTIDAIDADPVGSDEPSDVITTCTPSELSEEHIETQEDSETLDGLFEAMFAEEWNASFAGNDAPASDGSLLLFEAMPLGSNAQSDQCQSDAPEDETTSLRSRLSTNMSRAPSSAAQDLPMHGLRH</sequence>